<evidence type="ECO:0000313" key="7">
    <source>
        <dbReference type="Proteomes" id="UP000481288"/>
    </source>
</evidence>
<evidence type="ECO:0000256" key="3">
    <source>
        <dbReference type="ARBA" id="ARBA00022801"/>
    </source>
</evidence>
<dbReference type="Proteomes" id="UP000481288">
    <property type="component" value="Unassembled WGS sequence"/>
</dbReference>
<comment type="similarity">
    <text evidence="1">Belongs to the metallo-beta-lactamase superfamily.</text>
</comment>
<reference evidence="6 7" key="1">
    <citation type="submission" date="2018-05" db="EMBL/GenBank/DDBJ databases">
        <title>Whole genome sequencing for identification of molecular markers to develop diagnostic detection tools for the regulated plant pathogen Lachnellula willkommii.</title>
        <authorList>
            <person name="Giroux E."/>
            <person name="Bilodeau G."/>
        </authorList>
    </citation>
    <scope>NUCLEOTIDE SEQUENCE [LARGE SCALE GENOMIC DNA]</scope>
    <source>
        <strain evidence="6 7">CBS 625.97</strain>
    </source>
</reference>
<proteinExistence type="inferred from homology"/>
<protein>
    <submittedName>
        <fullName evidence="6">Cytochrome P450 monooxygenase andK</fullName>
    </submittedName>
</protein>
<keyword evidence="3" id="KW-0378">Hydrolase</keyword>
<dbReference type="InterPro" id="IPR036866">
    <property type="entry name" value="RibonucZ/Hydroxyglut_hydro"/>
</dbReference>
<dbReference type="SUPFAM" id="SSF56281">
    <property type="entry name" value="Metallo-hydrolase/oxidoreductase"/>
    <property type="match status" value="1"/>
</dbReference>
<name>A0A7D8YIU0_9HELO</name>
<dbReference type="GO" id="GO:0016787">
    <property type="term" value="F:hydrolase activity"/>
    <property type="evidence" value="ECO:0007669"/>
    <property type="project" value="UniProtKB-KW"/>
</dbReference>
<evidence type="ECO:0000256" key="2">
    <source>
        <dbReference type="ARBA" id="ARBA00022723"/>
    </source>
</evidence>
<evidence type="ECO:0000256" key="1">
    <source>
        <dbReference type="ARBA" id="ARBA00007749"/>
    </source>
</evidence>
<dbReference type="PANTHER" id="PTHR42978">
    <property type="entry name" value="QUORUM-QUENCHING LACTONASE YTNP-RELATED-RELATED"/>
    <property type="match status" value="1"/>
</dbReference>
<dbReference type="InterPro" id="IPR051013">
    <property type="entry name" value="MBL_superfamily_lactonases"/>
</dbReference>
<comment type="caution">
    <text evidence="6">The sequence shown here is derived from an EMBL/GenBank/DDBJ whole genome shotgun (WGS) entry which is preliminary data.</text>
</comment>
<keyword evidence="7" id="KW-1185">Reference proteome</keyword>
<feature type="domain" description="Metallo-beta-lactamase" evidence="5">
    <location>
        <begin position="54"/>
        <end position="269"/>
    </location>
</feature>
<dbReference type="PANTHER" id="PTHR42978:SF5">
    <property type="entry name" value="METALLO-BETA-LACTAMASE DOMAIN-CONTAINING PROTEIN"/>
    <property type="match status" value="1"/>
</dbReference>
<dbReference type="EMBL" id="QGMG01001529">
    <property type="protein sequence ID" value="TVY47128.1"/>
    <property type="molecule type" value="Genomic_DNA"/>
</dbReference>
<evidence type="ECO:0000259" key="5">
    <source>
        <dbReference type="SMART" id="SM00849"/>
    </source>
</evidence>
<dbReference type="InterPro" id="IPR001279">
    <property type="entry name" value="Metallo-B-lactamas"/>
</dbReference>
<dbReference type="CDD" id="cd07730">
    <property type="entry name" value="metallo-hydrolase-like_MBL-fold"/>
    <property type="match status" value="1"/>
</dbReference>
<dbReference type="AlphaFoldDB" id="A0A7D8YIU0"/>
<keyword evidence="2" id="KW-0479">Metal-binding</keyword>
<dbReference type="GO" id="GO:0004497">
    <property type="term" value="F:monooxygenase activity"/>
    <property type="evidence" value="ECO:0007669"/>
    <property type="project" value="UniProtKB-KW"/>
</dbReference>
<organism evidence="6 7">
    <name type="scientific">Lachnellula cervina</name>
    <dbReference type="NCBI Taxonomy" id="1316786"/>
    <lineage>
        <taxon>Eukaryota</taxon>
        <taxon>Fungi</taxon>
        <taxon>Dikarya</taxon>
        <taxon>Ascomycota</taxon>
        <taxon>Pezizomycotina</taxon>
        <taxon>Leotiomycetes</taxon>
        <taxon>Helotiales</taxon>
        <taxon>Lachnaceae</taxon>
        <taxon>Lachnellula</taxon>
    </lineage>
</organism>
<sequence length="365" mass="39841">MSPPVLPKSPPDLHIPQSSSTVTVKVIDSTAVLTVPMHTVLKPAYPGHELLTAPCLVFLIEHADSRRKLVFDLGMRKDWQNLAPAFTATIEAAGPGVTIKIEKDVAEILQENGVDVQGGAIESIIWSHWHTDHTGNPALFPSSTSLIVGPGFKENFVPGYPANPAAPLLETDFDGRDVNEVSFPALEIGGFRANDYFGDGSFYILDCPGHTIGHICALARVTEDTFIFLGADACHHGGEFRPTEYLPLPEKINLGPVHDHAATHFCPGSMFEKLSPAANQPFYRTSEAFAYDSVKADETIEKLEVFDAVDNVWVVIAHDPSLLEPGMGVDFFPLGDINGWKEKGLAEKTRWRFLKDFERAAEAAA</sequence>
<keyword evidence="4" id="KW-0862">Zinc</keyword>
<dbReference type="Gene3D" id="3.60.15.10">
    <property type="entry name" value="Ribonuclease Z/Hydroxyacylglutathione hydrolase-like"/>
    <property type="match status" value="1"/>
</dbReference>
<dbReference type="GO" id="GO:0046872">
    <property type="term" value="F:metal ion binding"/>
    <property type="evidence" value="ECO:0007669"/>
    <property type="project" value="UniProtKB-KW"/>
</dbReference>
<gene>
    <name evidence="6" type="primary">andK_2</name>
    <name evidence="6" type="ORF">LCER1_G008589</name>
</gene>
<evidence type="ECO:0000256" key="4">
    <source>
        <dbReference type="ARBA" id="ARBA00022833"/>
    </source>
</evidence>
<keyword evidence="6" id="KW-0560">Oxidoreductase</keyword>
<accession>A0A7D8YIU0</accession>
<keyword evidence="6" id="KW-0503">Monooxygenase</keyword>
<evidence type="ECO:0000313" key="6">
    <source>
        <dbReference type="EMBL" id="TVY47128.1"/>
    </source>
</evidence>
<dbReference type="SMART" id="SM00849">
    <property type="entry name" value="Lactamase_B"/>
    <property type="match status" value="1"/>
</dbReference>
<dbReference type="OrthoDB" id="10250730at2759"/>